<protein>
    <submittedName>
        <fullName evidence="3">Uncharacterized protein</fullName>
    </submittedName>
</protein>
<accession>A0ABD2YWP1</accession>
<evidence type="ECO:0000256" key="2">
    <source>
        <dbReference type="SAM" id="Phobius"/>
    </source>
</evidence>
<name>A0ABD2YWP1_9GENT</name>
<dbReference type="EMBL" id="JBJUIK010000011">
    <property type="protein sequence ID" value="KAL3511730.1"/>
    <property type="molecule type" value="Genomic_DNA"/>
</dbReference>
<keyword evidence="2" id="KW-1133">Transmembrane helix</keyword>
<gene>
    <name evidence="3" type="ORF">ACH5RR_024447</name>
</gene>
<feature type="region of interest" description="Disordered" evidence="1">
    <location>
        <begin position="173"/>
        <end position="195"/>
    </location>
</feature>
<dbReference type="PANTHER" id="PTHR34775">
    <property type="entry name" value="TRANSMEMBRANE PROTEIN"/>
    <property type="match status" value="1"/>
</dbReference>
<dbReference type="PANTHER" id="PTHR34775:SF6">
    <property type="entry name" value="TRANSMEMBRANE PROTEIN"/>
    <property type="match status" value="1"/>
</dbReference>
<reference evidence="3 4" key="1">
    <citation type="submission" date="2024-11" db="EMBL/GenBank/DDBJ databases">
        <title>A near-complete genome assembly of Cinchona calisaya.</title>
        <authorList>
            <person name="Lian D.C."/>
            <person name="Zhao X.W."/>
            <person name="Wei L."/>
        </authorList>
    </citation>
    <scope>NUCLEOTIDE SEQUENCE [LARGE SCALE GENOMIC DNA]</scope>
    <source>
        <tissue evidence="3">Nenye</tissue>
    </source>
</reference>
<keyword evidence="2" id="KW-0472">Membrane</keyword>
<proteinExistence type="predicted"/>
<dbReference type="AlphaFoldDB" id="A0ABD2YWP1"/>
<feature type="compositionally biased region" description="Low complexity" evidence="1">
    <location>
        <begin position="15"/>
        <end position="29"/>
    </location>
</feature>
<feature type="transmembrane region" description="Helical" evidence="2">
    <location>
        <begin position="628"/>
        <end position="648"/>
    </location>
</feature>
<feature type="region of interest" description="Disordered" evidence="1">
    <location>
        <begin position="1"/>
        <end position="59"/>
    </location>
</feature>
<keyword evidence="4" id="KW-1185">Reference proteome</keyword>
<feature type="compositionally biased region" description="Basic and acidic residues" evidence="1">
    <location>
        <begin position="501"/>
        <end position="514"/>
    </location>
</feature>
<evidence type="ECO:0000313" key="4">
    <source>
        <dbReference type="Proteomes" id="UP001630127"/>
    </source>
</evidence>
<comment type="caution">
    <text evidence="3">The sequence shown here is derived from an EMBL/GenBank/DDBJ whole genome shotgun (WGS) entry which is preliminary data.</text>
</comment>
<feature type="compositionally biased region" description="Polar residues" evidence="1">
    <location>
        <begin position="42"/>
        <end position="51"/>
    </location>
</feature>
<evidence type="ECO:0000313" key="3">
    <source>
        <dbReference type="EMBL" id="KAL3511730.1"/>
    </source>
</evidence>
<feature type="region of interest" description="Disordered" evidence="1">
    <location>
        <begin position="653"/>
        <end position="672"/>
    </location>
</feature>
<evidence type="ECO:0000256" key="1">
    <source>
        <dbReference type="SAM" id="MobiDB-lite"/>
    </source>
</evidence>
<organism evidence="3 4">
    <name type="scientific">Cinchona calisaya</name>
    <dbReference type="NCBI Taxonomy" id="153742"/>
    <lineage>
        <taxon>Eukaryota</taxon>
        <taxon>Viridiplantae</taxon>
        <taxon>Streptophyta</taxon>
        <taxon>Embryophyta</taxon>
        <taxon>Tracheophyta</taxon>
        <taxon>Spermatophyta</taxon>
        <taxon>Magnoliopsida</taxon>
        <taxon>eudicotyledons</taxon>
        <taxon>Gunneridae</taxon>
        <taxon>Pentapetalae</taxon>
        <taxon>asterids</taxon>
        <taxon>lamiids</taxon>
        <taxon>Gentianales</taxon>
        <taxon>Rubiaceae</taxon>
        <taxon>Cinchonoideae</taxon>
        <taxon>Cinchoneae</taxon>
        <taxon>Cinchona</taxon>
    </lineage>
</organism>
<feature type="compositionally biased region" description="Acidic residues" evidence="1">
    <location>
        <begin position="175"/>
        <end position="195"/>
    </location>
</feature>
<dbReference type="Proteomes" id="UP001630127">
    <property type="component" value="Unassembled WGS sequence"/>
</dbReference>
<keyword evidence="2" id="KW-0812">Transmembrane</keyword>
<sequence>MDRFEKGFSSPNHLPKSSASPKGPKSSTSGETQENDLVGNELGSNSKSQNPKKPVTKLFMSPTISASSKVTVPIKKILAEKNESLTTSSDNHHVQKSPILESRSGVLQSGRALSHCNITSDTDDDNELDTCSADSSLRPFDPLTNYLSPRLKYLRYKLNKRREILRRSVMMVNGEDNDNGCQDSDDGETEEEESEEFEVAEKRSLKGLLKFLLLLIFLGLSTSYILSMNSPRTSPVVEAIGGMRDVHDRIQKCEFEAVSTNEYSGAWKNGFGVQTGDGQACLFEANNQYDDHEFGRLQIDLDDDDDDDEVEGLEEITDEMVEMPEPPYGPFEDIFYDDERDERFDWTDWEIADIFDWTDWKIADIDDVDNEVKEVEEDSDQFHGWERDEHFDWTDWEIGDIDFIYDEVKEVEEDSDQFRGWERDEHFDWTDWEIGDIDDIYDEVKEVEEDSDQFRGWESAQTDGNDQELKMLEEGSEGLQLSASLERSDYFRQSKTPLGYERMDDNESAFEKKPANPFYQGEDLENDHKIDKFEGSFGNKEEMTGTRPGWAQDTTSIEDKTYNKAEEMDEISAEKAGEDTVKTKLNVSETNAGSMEDENFDNTELDTSRSRIEVNSTKVIKNVDLGPIPIVAIWFYISSIIFASLVYFDAPSSKATQAPRHDSRLKVSKRKEKPIQVQPNVEVVHMHEKAKSVAKHSSVFCSLEEARKDPARAPDVMLGESLRSCGQKGRMIEIEKSISPISHLESQAPPVAQAQTLNVLNTDSPSYGSFTAEKIICRKEGSKNGDVKLVTTPVRRSSRIHNRSITSP</sequence>
<feature type="region of interest" description="Disordered" evidence="1">
    <location>
        <begin position="496"/>
        <end position="522"/>
    </location>
</feature>